<evidence type="ECO:0000313" key="1">
    <source>
        <dbReference type="EMBL" id="KKK65330.1"/>
    </source>
</evidence>
<name>A0A0F8XVN2_9ZZZZ</name>
<proteinExistence type="predicted"/>
<organism evidence="1">
    <name type="scientific">marine sediment metagenome</name>
    <dbReference type="NCBI Taxonomy" id="412755"/>
    <lineage>
        <taxon>unclassified sequences</taxon>
        <taxon>metagenomes</taxon>
        <taxon>ecological metagenomes</taxon>
    </lineage>
</organism>
<gene>
    <name evidence="1" type="ORF">LCGC14_2975240</name>
</gene>
<reference evidence="1" key="1">
    <citation type="journal article" date="2015" name="Nature">
        <title>Complex archaea that bridge the gap between prokaryotes and eukaryotes.</title>
        <authorList>
            <person name="Spang A."/>
            <person name="Saw J.H."/>
            <person name="Jorgensen S.L."/>
            <person name="Zaremba-Niedzwiedzka K."/>
            <person name="Martijn J."/>
            <person name="Lind A.E."/>
            <person name="van Eijk R."/>
            <person name="Schleper C."/>
            <person name="Guy L."/>
            <person name="Ettema T.J."/>
        </authorList>
    </citation>
    <scope>NUCLEOTIDE SEQUENCE</scope>
</reference>
<dbReference type="AlphaFoldDB" id="A0A0F8XVN2"/>
<protein>
    <submittedName>
        <fullName evidence="1">Uncharacterized protein</fullName>
    </submittedName>
</protein>
<comment type="caution">
    <text evidence="1">The sequence shown here is derived from an EMBL/GenBank/DDBJ whole genome shotgun (WGS) entry which is preliminary data.</text>
</comment>
<dbReference type="EMBL" id="LAZR01060609">
    <property type="protein sequence ID" value="KKK65330.1"/>
    <property type="molecule type" value="Genomic_DNA"/>
</dbReference>
<sequence length="71" mass="8391">MYYLYTMINELNHTEMKTLNNITIERTTPSNIRAVINGIKILIPTAWVQEWDNKSITFCTMVQKLEILKMI</sequence>
<accession>A0A0F8XVN2</accession>